<accession>A0ABW1S4K0</accession>
<protein>
    <submittedName>
        <fullName evidence="1">PAS domain-containing protein</fullName>
    </submittedName>
</protein>
<name>A0ABW1S4K0_9PROT</name>
<dbReference type="Proteomes" id="UP001596303">
    <property type="component" value="Unassembled WGS sequence"/>
</dbReference>
<dbReference type="InterPro" id="IPR009922">
    <property type="entry name" value="DUF1457"/>
</dbReference>
<reference evidence="2" key="1">
    <citation type="journal article" date="2019" name="Int. J. Syst. Evol. Microbiol.">
        <title>The Global Catalogue of Microorganisms (GCM) 10K type strain sequencing project: providing services to taxonomists for standard genome sequencing and annotation.</title>
        <authorList>
            <consortium name="The Broad Institute Genomics Platform"/>
            <consortium name="The Broad Institute Genome Sequencing Center for Infectious Disease"/>
            <person name="Wu L."/>
            <person name="Ma J."/>
        </authorList>
    </citation>
    <scope>NUCLEOTIDE SEQUENCE [LARGE SCALE GENOMIC DNA]</scope>
    <source>
        <strain evidence="2">CGMCC-1.15741</strain>
    </source>
</reference>
<gene>
    <name evidence="1" type="ORF">ACFQDM_00085</name>
</gene>
<evidence type="ECO:0000313" key="1">
    <source>
        <dbReference type="EMBL" id="MFC6196451.1"/>
    </source>
</evidence>
<dbReference type="EMBL" id="JBHSSW010000001">
    <property type="protein sequence ID" value="MFC6196451.1"/>
    <property type="molecule type" value="Genomic_DNA"/>
</dbReference>
<proteinExistence type="predicted"/>
<dbReference type="RefSeq" id="WP_377373830.1">
    <property type="nucleotide sequence ID" value="NZ_JBHSSW010000001.1"/>
</dbReference>
<organism evidence="1 2">
    <name type="scientific">Ponticaulis profundi</name>
    <dbReference type="NCBI Taxonomy" id="2665222"/>
    <lineage>
        <taxon>Bacteria</taxon>
        <taxon>Pseudomonadati</taxon>
        <taxon>Pseudomonadota</taxon>
        <taxon>Alphaproteobacteria</taxon>
        <taxon>Hyphomonadales</taxon>
        <taxon>Hyphomonadaceae</taxon>
        <taxon>Ponticaulis</taxon>
    </lineage>
</organism>
<evidence type="ECO:0000313" key="2">
    <source>
        <dbReference type="Proteomes" id="UP001596303"/>
    </source>
</evidence>
<comment type="caution">
    <text evidence="1">The sequence shown here is derived from an EMBL/GenBank/DDBJ whole genome shotgun (WGS) entry which is preliminary data.</text>
</comment>
<keyword evidence="2" id="KW-1185">Reference proteome</keyword>
<dbReference type="Pfam" id="PF07310">
    <property type="entry name" value="PAS_5"/>
    <property type="match status" value="1"/>
</dbReference>
<sequence>MERKIGPNLTKDQTGLLKYWVGKCQENMLPVRRDVSPADLVFCLPSISIVERRPCGTYAFRLAASALRDILGTECRGKELDQICGRSVPWYEALNQAVGTKSPVFGQTPCGHRRVHNWMRLPLEPTDNGHQPLLCYDRIELLDARTPLRRETMFVTAHAFRKNKAALARSAA</sequence>